<evidence type="ECO:0000259" key="1">
    <source>
        <dbReference type="Pfam" id="PF02602"/>
    </source>
</evidence>
<protein>
    <submittedName>
        <fullName evidence="2">Uroporphyrinogen-III synthase</fullName>
        <ecNumber evidence="2">4.2.1.75</ecNumber>
    </submittedName>
</protein>
<keyword evidence="3" id="KW-1185">Reference proteome</keyword>
<evidence type="ECO:0000313" key="3">
    <source>
        <dbReference type="Proteomes" id="UP001217754"/>
    </source>
</evidence>
<dbReference type="InterPro" id="IPR036108">
    <property type="entry name" value="4pyrrol_syn_uPrphyn_synt_sf"/>
</dbReference>
<reference evidence="2" key="1">
    <citation type="submission" date="2023-03" db="EMBL/GenBank/DDBJ databases">
        <title>Mating type loci evolution in Malassezia.</title>
        <authorList>
            <person name="Coelho M.A."/>
        </authorList>
    </citation>
    <scope>NUCLEOTIDE SEQUENCE</scope>
    <source>
        <strain evidence="2">CBS 9431</strain>
    </source>
</reference>
<dbReference type="Pfam" id="PF02602">
    <property type="entry name" value="HEM4"/>
    <property type="match status" value="1"/>
</dbReference>
<name>A0AAF0JB30_9BASI</name>
<dbReference type="AlphaFoldDB" id="A0AAF0JB30"/>
<feature type="domain" description="Tetrapyrrole biosynthesis uroporphyrinogen III synthase" evidence="1">
    <location>
        <begin position="22"/>
        <end position="197"/>
    </location>
</feature>
<dbReference type="GO" id="GO:0004852">
    <property type="term" value="F:uroporphyrinogen-III synthase activity"/>
    <property type="evidence" value="ECO:0007669"/>
    <property type="project" value="UniProtKB-EC"/>
</dbReference>
<dbReference type="PANTHER" id="PTHR12390">
    <property type="entry name" value="UROPORPHYRINOGEN III SYNTHASE"/>
    <property type="match status" value="1"/>
</dbReference>
<dbReference type="CDD" id="cd06578">
    <property type="entry name" value="HemD"/>
    <property type="match status" value="1"/>
</dbReference>
<dbReference type="SUPFAM" id="SSF69618">
    <property type="entry name" value="HemD-like"/>
    <property type="match status" value="1"/>
</dbReference>
<dbReference type="InterPro" id="IPR039793">
    <property type="entry name" value="UROS/Hem4"/>
</dbReference>
<dbReference type="PANTHER" id="PTHR12390:SF0">
    <property type="entry name" value="UROPORPHYRINOGEN-III SYNTHASE"/>
    <property type="match status" value="1"/>
</dbReference>
<dbReference type="Proteomes" id="UP001217754">
    <property type="component" value="Chromosome 5"/>
</dbReference>
<dbReference type="GO" id="GO:0006780">
    <property type="term" value="P:uroporphyrinogen III biosynthetic process"/>
    <property type="evidence" value="ECO:0007669"/>
    <property type="project" value="InterPro"/>
</dbReference>
<organism evidence="2 3">
    <name type="scientific">Malassezia japonica</name>
    <dbReference type="NCBI Taxonomy" id="223818"/>
    <lineage>
        <taxon>Eukaryota</taxon>
        <taxon>Fungi</taxon>
        <taxon>Dikarya</taxon>
        <taxon>Basidiomycota</taxon>
        <taxon>Ustilaginomycotina</taxon>
        <taxon>Malasseziomycetes</taxon>
        <taxon>Malasseziales</taxon>
        <taxon>Malasseziaceae</taxon>
        <taxon>Malassezia</taxon>
    </lineage>
</organism>
<dbReference type="EMBL" id="CP119962">
    <property type="protein sequence ID" value="WFD40078.1"/>
    <property type="molecule type" value="Genomic_DNA"/>
</dbReference>
<gene>
    <name evidence="2" type="primary">HEM4</name>
    <name evidence="2" type="ORF">MJAP1_003062</name>
</gene>
<keyword evidence="2" id="KW-0456">Lyase</keyword>
<dbReference type="GeneID" id="85226713"/>
<dbReference type="Gene3D" id="3.40.50.10090">
    <property type="match status" value="2"/>
</dbReference>
<accession>A0AAF0JB30</accession>
<dbReference type="InterPro" id="IPR003754">
    <property type="entry name" value="4pyrrol_synth_uPrphyn_synth"/>
</dbReference>
<dbReference type="EC" id="4.2.1.75" evidence="2"/>
<dbReference type="RefSeq" id="XP_060122975.1">
    <property type="nucleotide sequence ID" value="XM_060266992.1"/>
</dbReference>
<evidence type="ECO:0000313" key="2">
    <source>
        <dbReference type="EMBL" id="WFD40078.1"/>
    </source>
</evidence>
<proteinExistence type="predicted"/>
<dbReference type="GO" id="GO:0005829">
    <property type="term" value="C:cytosol"/>
    <property type="evidence" value="ECO:0007669"/>
    <property type="project" value="TreeGrafter"/>
</dbReference>
<sequence>MTHHSAPESDHDDAKDREYCIVSFPILSHSLQNIKELSDRILGAVDGKYKYDGVVITSKRAVQAWVEACKTVAGIMQKRPVLDPPCERIWAEVPFYVVGPATAKSLSSSPLAPMLQPSEIVGATDTGTGEALARIMAQRFAEKPTQTQRLLYLVGNRHSLTLQETLTELKAPVELDELCVYSTEKDAKFESHCRMLAQELPRQIPTPGTRSPVTLKHRGLALTGLDTDDPARVAKLLEKKTESLGEPVNLLSPTGQAPSWIVFFSPSGGDHALPELRTRGWVPQPDEGASSGKPMPKIACIGPTTSEWVRERLGCAPDAVAQRPTPASLREAIVCAEYGV</sequence>